<dbReference type="InterPro" id="IPR004389">
    <property type="entry name" value="Ribosomal_uL18_bac-type"/>
</dbReference>
<evidence type="ECO:0000313" key="9">
    <source>
        <dbReference type="Proteomes" id="UP000034176"/>
    </source>
</evidence>
<proteinExistence type="inferred from homology"/>
<comment type="similarity">
    <text evidence="1 7">Belongs to the universal ribosomal protein uL18 family.</text>
</comment>
<sequence length="115" mass="12964">MLDTKQRRTIRKLRVRNKIKGVTARARLSVSRSNKYLFAQIIDDAKHKTVIGLSDKTLVKNEKNKIKRAFTLGEMIAEKALKAKIAALVFDRSGFTYHGRVKALAEGLRKGGVKL</sequence>
<dbReference type="GO" id="GO:0022625">
    <property type="term" value="C:cytosolic large ribosomal subunit"/>
    <property type="evidence" value="ECO:0007669"/>
    <property type="project" value="TreeGrafter"/>
</dbReference>
<dbReference type="PANTHER" id="PTHR12899">
    <property type="entry name" value="39S RIBOSOMAL PROTEIN L18, MITOCHONDRIAL"/>
    <property type="match status" value="1"/>
</dbReference>
<accession>A0A0G0ASE4</accession>
<dbReference type="HAMAP" id="MF_01337_B">
    <property type="entry name" value="Ribosomal_uL18_B"/>
    <property type="match status" value="1"/>
</dbReference>
<dbReference type="CDD" id="cd00432">
    <property type="entry name" value="Ribosomal_L18_L5e"/>
    <property type="match status" value="1"/>
</dbReference>
<protein>
    <recommendedName>
        <fullName evidence="6 7">Large ribosomal subunit protein uL18</fullName>
    </recommendedName>
</protein>
<keyword evidence="4 7" id="KW-0689">Ribosomal protein</keyword>
<evidence type="ECO:0000256" key="6">
    <source>
        <dbReference type="ARBA" id="ARBA00035197"/>
    </source>
</evidence>
<evidence type="ECO:0000256" key="1">
    <source>
        <dbReference type="ARBA" id="ARBA00007116"/>
    </source>
</evidence>
<dbReference type="SUPFAM" id="SSF53137">
    <property type="entry name" value="Translational machinery components"/>
    <property type="match status" value="1"/>
</dbReference>
<keyword evidence="2 7" id="KW-0699">rRNA-binding</keyword>
<evidence type="ECO:0000256" key="3">
    <source>
        <dbReference type="ARBA" id="ARBA00022884"/>
    </source>
</evidence>
<evidence type="ECO:0000313" key="8">
    <source>
        <dbReference type="EMBL" id="KKP59814.1"/>
    </source>
</evidence>
<dbReference type="InterPro" id="IPR005484">
    <property type="entry name" value="Ribosomal_uL18_bac/plant/anim"/>
</dbReference>
<dbReference type="Pfam" id="PF00861">
    <property type="entry name" value="Ribosomal_L18p"/>
    <property type="match status" value="1"/>
</dbReference>
<dbReference type="InterPro" id="IPR057268">
    <property type="entry name" value="Ribosomal_L18"/>
</dbReference>
<dbReference type="GO" id="GO:0006412">
    <property type="term" value="P:translation"/>
    <property type="evidence" value="ECO:0007669"/>
    <property type="project" value="UniProtKB-UniRule"/>
</dbReference>
<dbReference type="Gene3D" id="3.30.420.100">
    <property type="match status" value="1"/>
</dbReference>
<keyword evidence="5 7" id="KW-0687">Ribonucleoprotein</keyword>
<comment type="caution">
    <text evidence="8">The sequence shown here is derived from an EMBL/GenBank/DDBJ whole genome shotgun (WGS) entry which is preliminary data.</text>
</comment>
<dbReference type="EMBL" id="LBPN01000002">
    <property type="protein sequence ID" value="KKP59814.1"/>
    <property type="molecule type" value="Genomic_DNA"/>
</dbReference>
<evidence type="ECO:0000256" key="5">
    <source>
        <dbReference type="ARBA" id="ARBA00023274"/>
    </source>
</evidence>
<dbReference type="AlphaFoldDB" id="A0A0G0ASE4"/>
<comment type="subunit">
    <text evidence="7">Part of the 50S ribosomal subunit; part of the 5S rRNA/L5/L18/L25 subcomplex. Contacts the 5S and 23S rRNAs.</text>
</comment>
<gene>
    <name evidence="7" type="primary">rplR</name>
    <name evidence="8" type="ORF">UR52_C0002G0042</name>
</gene>
<dbReference type="PANTHER" id="PTHR12899:SF3">
    <property type="entry name" value="LARGE RIBOSOMAL SUBUNIT PROTEIN UL18M"/>
    <property type="match status" value="1"/>
</dbReference>
<evidence type="ECO:0000256" key="7">
    <source>
        <dbReference type="HAMAP-Rule" id="MF_01337"/>
    </source>
</evidence>
<dbReference type="Proteomes" id="UP000034176">
    <property type="component" value="Unassembled WGS sequence"/>
</dbReference>
<dbReference type="GO" id="GO:0003735">
    <property type="term" value="F:structural constituent of ribosome"/>
    <property type="evidence" value="ECO:0007669"/>
    <property type="project" value="InterPro"/>
</dbReference>
<dbReference type="NCBIfam" id="TIGR00060">
    <property type="entry name" value="L18_bact"/>
    <property type="match status" value="1"/>
</dbReference>
<dbReference type="GO" id="GO:0008097">
    <property type="term" value="F:5S rRNA binding"/>
    <property type="evidence" value="ECO:0007669"/>
    <property type="project" value="TreeGrafter"/>
</dbReference>
<comment type="function">
    <text evidence="7">This is one of the proteins that bind and probably mediate the attachment of the 5S RNA into the large ribosomal subunit, where it forms part of the central protuberance.</text>
</comment>
<name>A0A0G0ASE4_9BACT</name>
<evidence type="ECO:0000256" key="2">
    <source>
        <dbReference type="ARBA" id="ARBA00022730"/>
    </source>
</evidence>
<organism evidence="8 9">
    <name type="scientific">Candidatus Gottesmanbacteria bacterium GW2011_GWA1_34_13</name>
    <dbReference type="NCBI Taxonomy" id="1618434"/>
    <lineage>
        <taxon>Bacteria</taxon>
        <taxon>Candidatus Gottesmaniibacteriota</taxon>
    </lineage>
</organism>
<keyword evidence="3 7" id="KW-0694">RNA-binding</keyword>
<dbReference type="STRING" id="1618434.UR52_C0002G0042"/>
<reference evidence="8 9" key="1">
    <citation type="journal article" date="2015" name="Nature">
        <title>rRNA introns, odd ribosomes, and small enigmatic genomes across a large radiation of phyla.</title>
        <authorList>
            <person name="Brown C.T."/>
            <person name="Hug L.A."/>
            <person name="Thomas B.C."/>
            <person name="Sharon I."/>
            <person name="Castelle C.J."/>
            <person name="Singh A."/>
            <person name="Wilkins M.J."/>
            <person name="Williams K.H."/>
            <person name="Banfield J.F."/>
        </authorList>
    </citation>
    <scope>NUCLEOTIDE SEQUENCE [LARGE SCALE GENOMIC DNA]</scope>
</reference>
<evidence type="ECO:0000256" key="4">
    <source>
        <dbReference type="ARBA" id="ARBA00022980"/>
    </source>
</evidence>